<evidence type="ECO:0000313" key="2">
    <source>
        <dbReference type="EMBL" id="KZV81860.1"/>
    </source>
</evidence>
<feature type="non-terminal residue" evidence="2">
    <location>
        <position position="1"/>
    </location>
</feature>
<proteinExistence type="predicted"/>
<protein>
    <submittedName>
        <fullName evidence="2">Uncharacterized protein</fullName>
    </submittedName>
</protein>
<dbReference type="InParanoid" id="A0A165C5I4"/>
<name>A0A165C5I4_EXIGL</name>
<dbReference type="AlphaFoldDB" id="A0A165C5I4"/>
<sequence>GRERADARSDEGRRAMGVPRLYRALSGSTSARACTWQASTRRADGQGQGRADASGDEERRGTAGRALSRSITLYAGDERATCRPGASAWGS</sequence>
<dbReference type="Proteomes" id="UP000077266">
    <property type="component" value="Unassembled WGS sequence"/>
</dbReference>
<evidence type="ECO:0000256" key="1">
    <source>
        <dbReference type="SAM" id="MobiDB-lite"/>
    </source>
</evidence>
<keyword evidence="3" id="KW-1185">Reference proteome</keyword>
<feature type="non-terminal residue" evidence="2">
    <location>
        <position position="91"/>
    </location>
</feature>
<reference evidence="2 3" key="1">
    <citation type="journal article" date="2016" name="Mol. Biol. Evol.">
        <title>Comparative Genomics of Early-Diverging Mushroom-Forming Fungi Provides Insights into the Origins of Lignocellulose Decay Capabilities.</title>
        <authorList>
            <person name="Nagy L.G."/>
            <person name="Riley R."/>
            <person name="Tritt A."/>
            <person name="Adam C."/>
            <person name="Daum C."/>
            <person name="Floudas D."/>
            <person name="Sun H."/>
            <person name="Yadav J.S."/>
            <person name="Pangilinan J."/>
            <person name="Larsson K.H."/>
            <person name="Matsuura K."/>
            <person name="Barry K."/>
            <person name="Labutti K."/>
            <person name="Kuo R."/>
            <person name="Ohm R.A."/>
            <person name="Bhattacharya S.S."/>
            <person name="Shirouzu T."/>
            <person name="Yoshinaga Y."/>
            <person name="Martin F.M."/>
            <person name="Grigoriev I.V."/>
            <person name="Hibbett D.S."/>
        </authorList>
    </citation>
    <scope>NUCLEOTIDE SEQUENCE [LARGE SCALE GENOMIC DNA]</scope>
    <source>
        <strain evidence="2 3">HHB12029</strain>
    </source>
</reference>
<organism evidence="2 3">
    <name type="scientific">Exidia glandulosa HHB12029</name>
    <dbReference type="NCBI Taxonomy" id="1314781"/>
    <lineage>
        <taxon>Eukaryota</taxon>
        <taxon>Fungi</taxon>
        <taxon>Dikarya</taxon>
        <taxon>Basidiomycota</taxon>
        <taxon>Agaricomycotina</taxon>
        <taxon>Agaricomycetes</taxon>
        <taxon>Auriculariales</taxon>
        <taxon>Exidiaceae</taxon>
        <taxon>Exidia</taxon>
    </lineage>
</organism>
<feature type="region of interest" description="Disordered" evidence="1">
    <location>
        <begin position="33"/>
        <end position="65"/>
    </location>
</feature>
<gene>
    <name evidence="2" type="ORF">EXIGLDRAFT_730501</name>
</gene>
<evidence type="ECO:0000313" key="3">
    <source>
        <dbReference type="Proteomes" id="UP000077266"/>
    </source>
</evidence>
<accession>A0A165C5I4</accession>
<dbReference type="EMBL" id="KV426361">
    <property type="protein sequence ID" value="KZV81860.1"/>
    <property type="molecule type" value="Genomic_DNA"/>
</dbReference>